<comment type="similarity">
    <text evidence="1 4">Belongs to the pseudouridine synthase TruD family.</text>
</comment>
<dbReference type="HAMAP" id="MF_01082">
    <property type="entry name" value="TruD"/>
    <property type="match status" value="1"/>
</dbReference>
<dbReference type="PIRSF" id="PIRSF037016">
    <property type="entry name" value="Pseudouridin_synth_euk_prd"/>
    <property type="match status" value="1"/>
</dbReference>
<dbReference type="EMBL" id="CP028858">
    <property type="protein sequence ID" value="AWB27856.1"/>
    <property type="molecule type" value="Genomic_DNA"/>
</dbReference>
<evidence type="ECO:0000313" key="7">
    <source>
        <dbReference type="EMBL" id="AWB27856.1"/>
    </source>
</evidence>
<feature type="domain" description="TRUD" evidence="6">
    <location>
        <begin position="194"/>
        <end position="435"/>
    </location>
</feature>
<dbReference type="SUPFAM" id="SSF55120">
    <property type="entry name" value="Pseudouridine synthase"/>
    <property type="match status" value="1"/>
</dbReference>
<keyword evidence="2 4" id="KW-0819">tRNA processing</keyword>
<organism evidence="7 8">
    <name type="scientific">Halococcoides cellulosivorans</name>
    <dbReference type="NCBI Taxonomy" id="1679096"/>
    <lineage>
        <taxon>Archaea</taxon>
        <taxon>Methanobacteriati</taxon>
        <taxon>Methanobacteriota</taxon>
        <taxon>Stenosarchaea group</taxon>
        <taxon>Halobacteria</taxon>
        <taxon>Halobacteriales</taxon>
        <taxon>Haloarculaceae</taxon>
        <taxon>Halococcoides</taxon>
    </lineage>
</organism>
<dbReference type="Pfam" id="PF01142">
    <property type="entry name" value="TruD"/>
    <property type="match status" value="1"/>
</dbReference>
<feature type="compositionally biased region" description="Acidic residues" evidence="5">
    <location>
        <begin position="173"/>
        <end position="185"/>
    </location>
</feature>
<feature type="region of interest" description="Disordered" evidence="5">
    <location>
        <begin position="167"/>
        <end position="189"/>
    </location>
</feature>
<evidence type="ECO:0000256" key="1">
    <source>
        <dbReference type="ARBA" id="ARBA00007953"/>
    </source>
</evidence>
<dbReference type="KEGG" id="harc:HARCEL1_09095"/>
<feature type="active site" description="Nucleophile" evidence="4">
    <location>
        <position position="93"/>
    </location>
</feature>
<evidence type="ECO:0000256" key="2">
    <source>
        <dbReference type="ARBA" id="ARBA00022694"/>
    </source>
</evidence>
<dbReference type="GO" id="GO:0160150">
    <property type="term" value="F:tRNA pseudouridine(13) synthase activity"/>
    <property type="evidence" value="ECO:0007669"/>
    <property type="project" value="UniProtKB-EC"/>
</dbReference>
<dbReference type="PROSITE" id="PS50984">
    <property type="entry name" value="TRUD"/>
    <property type="match status" value="1"/>
</dbReference>
<comment type="function">
    <text evidence="4">Could be responsible for synthesis of pseudouridine from uracil-13 in transfer RNAs.</text>
</comment>
<dbReference type="PANTHER" id="PTHR13326:SF21">
    <property type="entry name" value="PSEUDOURIDYLATE SYNTHASE PUS7L"/>
    <property type="match status" value="1"/>
</dbReference>
<keyword evidence="8" id="KW-1185">Reference proteome</keyword>
<protein>
    <recommendedName>
        <fullName evidence="4">Probable tRNA pseudouridine synthase D</fullName>
        <ecNumber evidence="4">5.4.99.27</ecNumber>
    </recommendedName>
    <alternativeName>
        <fullName evidence="4">tRNA pseudouridine(13) synthase</fullName>
    </alternativeName>
    <alternativeName>
        <fullName evidence="4">tRNA pseudouridylate synthase D</fullName>
    </alternativeName>
    <alternativeName>
        <fullName evidence="4">tRNA-uridine isomerase D</fullName>
    </alternativeName>
</protein>
<dbReference type="InterPro" id="IPR042214">
    <property type="entry name" value="TruD_catalytic"/>
</dbReference>
<evidence type="ECO:0000256" key="5">
    <source>
        <dbReference type="SAM" id="MobiDB-lite"/>
    </source>
</evidence>
<keyword evidence="3 4" id="KW-0413">Isomerase</keyword>
<dbReference type="InterPro" id="IPR020103">
    <property type="entry name" value="PsdUridine_synth_cat_dom_sf"/>
</dbReference>
<dbReference type="InterPro" id="IPR011760">
    <property type="entry name" value="PsdUridine_synth_TruD_insert"/>
</dbReference>
<dbReference type="Gene3D" id="1.10.1510.30">
    <property type="match status" value="1"/>
</dbReference>
<evidence type="ECO:0000256" key="3">
    <source>
        <dbReference type="ARBA" id="ARBA00023235"/>
    </source>
</evidence>
<comment type="catalytic activity">
    <reaction evidence="4">
        <text>uridine(13) in tRNA = pseudouridine(13) in tRNA</text>
        <dbReference type="Rhea" id="RHEA:42540"/>
        <dbReference type="Rhea" id="RHEA-COMP:10105"/>
        <dbReference type="Rhea" id="RHEA-COMP:10106"/>
        <dbReference type="ChEBI" id="CHEBI:65314"/>
        <dbReference type="ChEBI" id="CHEBI:65315"/>
        <dbReference type="EC" id="5.4.99.27"/>
    </reaction>
</comment>
<dbReference type="Gene3D" id="3.30.70.3160">
    <property type="match status" value="1"/>
</dbReference>
<proteinExistence type="inferred from homology"/>
<dbReference type="GeneID" id="36512660"/>
<dbReference type="GO" id="GO:0003723">
    <property type="term" value="F:RNA binding"/>
    <property type="evidence" value="ECO:0007669"/>
    <property type="project" value="InterPro"/>
</dbReference>
<dbReference type="AlphaFoldDB" id="A0A2R4X228"/>
<dbReference type="RefSeq" id="WP_108382639.1">
    <property type="nucleotide sequence ID" value="NZ_CP028858.1"/>
</dbReference>
<evidence type="ECO:0000259" key="6">
    <source>
        <dbReference type="PROSITE" id="PS50984"/>
    </source>
</evidence>
<dbReference type="InterPro" id="IPR020119">
    <property type="entry name" value="PsdUridine_synth_TruD_CS"/>
</dbReference>
<evidence type="ECO:0000256" key="4">
    <source>
        <dbReference type="HAMAP-Rule" id="MF_01082"/>
    </source>
</evidence>
<accession>A0A2R4X228</accession>
<dbReference type="EC" id="5.4.99.27" evidence="4"/>
<sequence length="474" mass="51454">MREAHPHEASVGIAYYVSDTDGVGGRLRDSPKDFRVDEIEDVDFESIDADPGAYPHVVVRATLRGWATSDFAGRVADRLEMSRERITWAGTKDRHAVTTQLFSIRDPDPDAVADLSIDDAELSVCGRTGRPVLFGDLVGNRFEIVVRDAADGVGAITDELAAFAGAAERTDADGSDGESSADESSDTTRTARVAVPNWFGQQRFGSRRAITHRVGLAIVRDDWQGAVRAVVGRPSEREPERTQAARETADRAFERLAAGEDPDWAGALDAMPGHLGQERAMLQRCRERDADSPADFQAAVETAPESLQRLYVHAAQSWLFNRMLSARLERGLPFDRPVVGDVVAFGTEREGVFVPDTARTQRVTSDRVATIERHCERGRAVVTHPLVGTATELAAADTAPGDIERALLDDADLAPDEFAGPDPFGSTGDRRAIRVATDLTVSSADDPALSFALPKGSYATAILREYCKVDPDRL</sequence>
<dbReference type="PANTHER" id="PTHR13326">
    <property type="entry name" value="TRNA PSEUDOURIDINE SYNTHASE D"/>
    <property type="match status" value="1"/>
</dbReference>
<reference evidence="7 8" key="1">
    <citation type="submission" date="2018-04" db="EMBL/GenBank/DDBJ databases">
        <title>Halococcoides cellulosivorans gen. nov., sp. nov., an extremely halophilic cellulose-utilizing haloarchaeon from hypersaline lakes.</title>
        <authorList>
            <person name="Sorokin D.Y."/>
            <person name="Toshchakov S.V."/>
            <person name="Samarov N.I."/>
            <person name="Korzhenkov A."/>
            <person name="Kublanov I.V."/>
        </authorList>
    </citation>
    <scope>NUCLEOTIDE SEQUENCE [LARGE SCALE GENOMIC DNA]</scope>
    <source>
        <strain evidence="7 8">HArcel1</strain>
    </source>
</reference>
<dbReference type="GO" id="GO:0031119">
    <property type="term" value="P:tRNA pseudouridine synthesis"/>
    <property type="evidence" value="ECO:0007669"/>
    <property type="project" value="UniProtKB-UniRule"/>
</dbReference>
<dbReference type="PROSITE" id="PS01268">
    <property type="entry name" value="UPF0024"/>
    <property type="match status" value="1"/>
</dbReference>
<evidence type="ECO:0000313" key="8">
    <source>
        <dbReference type="Proteomes" id="UP000244727"/>
    </source>
</evidence>
<dbReference type="Proteomes" id="UP000244727">
    <property type="component" value="Chromosome"/>
</dbReference>
<gene>
    <name evidence="4" type="primary">truD</name>
    <name evidence="7" type="ORF">HARCEL1_09095</name>
</gene>
<dbReference type="Gene3D" id="3.30.2350.20">
    <property type="entry name" value="TruD, catalytic domain"/>
    <property type="match status" value="1"/>
</dbReference>
<name>A0A2R4X228_9EURY</name>
<dbReference type="InterPro" id="IPR001656">
    <property type="entry name" value="PsdUridine_synth_TruD"/>
</dbReference>